<evidence type="ECO:0000256" key="2">
    <source>
        <dbReference type="PROSITE-ProRule" id="PRU00708"/>
    </source>
</evidence>
<evidence type="ECO:0000259" key="3">
    <source>
        <dbReference type="Pfam" id="PF17177"/>
    </source>
</evidence>
<dbReference type="Pfam" id="PF17177">
    <property type="entry name" value="PPR_long"/>
    <property type="match status" value="1"/>
</dbReference>
<name>A0A813JR33_POLGL</name>
<dbReference type="InterPro" id="IPR033443">
    <property type="entry name" value="PROP1-like_PPR_dom"/>
</dbReference>
<dbReference type="Gene3D" id="1.25.40.10">
    <property type="entry name" value="Tetratricopeptide repeat domain"/>
    <property type="match status" value="2"/>
</dbReference>
<keyword evidence="1" id="KW-0677">Repeat</keyword>
<comment type="caution">
    <text evidence="4">The sequence shown here is derived from an EMBL/GenBank/DDBJ whole genome shotgun (WGS) entry which is preliminary data.</text>
</comment>
<evidence type="ECO:0000313" key="5">
    <source>
        <dbReference type="Proteomes" id="UP000626109"/>
    </source>
</evidence>
<dbReference type="PROSITE" id="PS51375">
    <property type="entry name" value="PPR"/>
    <property type="match status" value="4"/>
</dbReference>
<feature type="repeat" description="PPR" evidence="2">
    <location>
        <begin position="130"/>
        <end position="164"/>
    </location>
</feature>
<evidence type="ECO:0000313" key="4">
    <source>
        <dbReference type="EMBL" id="CAE8687393.1"/>
    </source>
</evidence>
<dbReference type="Pfam" id="PF01535">
    <property type="entry name" value="PPR"/>
    <property type="match status" value="1"/>
</dbReference>
<feature type="repeat" description="PPR" evidence="2">
    <location>
        <begin position="165"/>
        <end position="199"/>
    </location>
</feature>
<dbReference type="PANTHER" id="PTHR47447">
    <property type="entry name" value="OS03G0856100 PROTEIN"/>
    <property type="match status" value="1"/>
</dbReference>
<dbReference type="Pfam" id="PF13041">
    <property type="entry name" value="PPR_2"/>
    <property type="match status" value="1"/>
</dbReference>
<dbReference type="Proteomes" id="UP000626109">
    <property type="component" value="Unassembled WGS sequence"/>
</dbReference>
<feature type="repeat" description="PPR" evidence="2">
    <location>
        <begin position="205"/>
        <end position="239"/>
    </location>
</feature>
<evidence type="ECO:0000256" key="1">
    <source>
        <dbReference type="ARBA" id="ARBA00022737"/>
    </source>
</evidence>
<dbReference type="InterPro" id="IPR011990">
    <property type="entry name" value="TPR-like_helical_dom_sf"/>
</dbReference>
<dbReference type="NCBIfam" id="TIGR00756">
    <property type="entry name" value="PPR"/>
    <property type="match status" value="5"/>
</dbReference>
<sequence>MSLFPRLLAPARHKAVVHAVRSITTSAAQQKFQERVKLGINTPYLEDKPEKLRNIARLRVLNRPAHLIEATAKVKEFTKSAKFQEGWEFFTSTLDADIPLCNSMLHLCAKAAWLDHARSVWEKMPRESRDVVSYCTMINVCARCQQPEQAEAVFLELKESGVQLDIITYNSMINVFGMSGQPDRAVEFFTAIPAELFREASVANKQVAYQSVMIACARDGDYEKTREWFIRMTGDGVPPNHAHCNALMTACAEGAQAELAKAVFDMMPQYGLTPNVANWTILLSCHRHDLPRCKEIVQEMELATIQPSSLTYLELLQAHVLAKDGPGARALMSDLDAMGQFQHGRKLERLSRQVQSLPIS</sequence>
<dbReference type="EMBL" id="CAJNNW010026741">
    <property type="protein sequence ID" value="CAE8687393.1"/>
    <property type="molecule type" value="Genomic_DNA"/>
</dbReference>
<organism evidence="4 5">
    <name type="scientific">Polarella glacialis</name>
    <name type="common">Dinoflagellate</name>
    <dbReference type="NCBI Taxonomy" id="89957"/>
    <lineage>
        <taxon>Eukaryota</taxon>
        <taxon>Sar</taxon>
        <taxon>Alveolata</taxon>
        <taxon>Dinophyceae</taxon>
        <taxon>Suessiales</taxon>
        <taxon>Suessiaceae</taxon>
        <taxon>Polarella</taxon>
    </lineage>
</organism>
<dbReference type="InterPro" id="IPR002885">
    <property type="entry name" value="PPR_rpt"/>
</dbReference>
<feature type="repeat" description="PPR" evidence="2">
    <location>
        <begin position="240"/>
        <end position="274"/>
    </location>
</feature>
<gene>
    <name evidence="4" type="ORF">PGLA2088_LOCUS25449</name>
</gene>
<protein>
    <recommendedName>
        <fullName evidence="3">PROP1-like PPR domain-containing protein</fullName>
    </recommendedName>
</protein>
<proteinExistence type="predicted"/>
<dbReference type="AlphaFoldDB" id="A0A813JR33"/>
<accession>A0A813JR33</accession>
<feature type="domain" description="PROP1-like PPR" evidence="3">
    <location>
        <begin position="222"/>
        <end position="320"/>
    </location>
</feature>
<dbReference type="PANTHER" id="PTHR47447:SF17">
    <property type="entry name" value="OS12G0638900 PROTEIN"/>
    <property type="match status" value="1"/>
</dbReference>
<reference evidence="4" key="1">
    <citation type="submission" date="2021-02" db="EMBL/GenBank/DDBJ databases">
        <authorList>
            <person name="Dougan E. K."/>
            <person name="Rhodes N."/>
            <person name="Thang M."/>
            <person name="Chan C."/>
        </authorList>
    </citation>
    <scope>NUCLEOTIDE SEQUENCE</scope>
</reference>